<reference evidence="1 2" key="2">
    <citation type="submission" date="2018-11" db="EMBL/GenBank/DDBJ databases">
        <authorList>
            <consortium name="Pathogen Informatics"/>
        </authorList>
    </citation>
    <scope>NUCLEOTIDE SEQUENCE [LARGE SCALE GENOMIC DNA]</scope>
</reference>
<reference evidence="3" key="1">
    <citation type="submission" date="2016-06" db="UniProtKB">
        <authorList>
            <consortium name="WormBaseParasite"/>
        </authorList>
    </citation>
    <scope>IDENTIFICATION</scope>
</reference>
<evidence type="ECO:0000313" key="1">
    <source>
        <dbReference type="EMBL" id="VDN28576.1"/>
    </source>
</evidence>
<evidence type="ECO:0000313" key="3">
    <source>
        <dbReference type="WBParaSite" id="GPUH_0001682401-mRNA-1"/>
    </source>
</evidence>
<protein>
    <submittedName>
        <fullName evidence="3">Cullin domain-containing protein</fullName>
    </submittedName>
</protein>
<accession>A0A183E761</accession>
<dbReference type="Proteomes" id="UP000271098">
    <property type="component" value="Unassembled WGS sequence"/>
</dbReference>
<name>A0A183E761_9BILA</name>
<dbReference type="AlphaFoldDB" id="A0A183E761"/>
<gene>
    <name evidence="1" type="ORF">GPUH_LOCUS16802</name>
</gene>
<proteinExistence type="predicted"/>
<keyword evidence="2" id="KW-1185">Reference proteome</keyword>
<sequence length="89" mass="10193">MVKYLSEKWKMQSNQLASSDSGKCYSVLATRGVQYLVNDLLNNVRDEGRLMNRLMGLSVREREDAMARFITLYLKRAYAGIVTQSLVNI</sequence>
<dbReference type="EMBL" id="UYRT01084254">
    <property type="protein sequence ID" value="VDN28576.1"/>
    <property type="molecule type" value="Genomic_DNA"/>
</dbReference>
<organism evidence="3">
    <name type="scientific">Gongylonema pulchrum</name>
    <dbReference type="NCBI Taxonomy" id="637853"/>
    <lineage>
        <taxon>Eukaryota</taxon>
        <taxon>Metazoa</taxon>
        <taxon>Ecdysozoa</taxon>
        <taxon>Nematoda</taxon>
        <taxon>Chromadorea</taxon>
        <taxon>Rhabditida</taxon>
        <taxon>Spirurina</taxon>
        <taxon>Spiruromorpha</taxon>
        <taxon>Spiruroidea</taxon>
        <taxon>Gongylonematidae</taxon>
        <taxon>Gongylonema</taxon>
    </lineage>
</organism>
<dbReference type="WBParaSite" id="GPUH_0001682401-mRNA-1">
    <property type="protein sequence ID" value="GPUH_0001682401-mRNA-1"/>
    <property type="gene ID" value="GPUH_0001682401"/>
</dbReference>
<evidence type="ECO:0000313" key="2">
    <source>
        <dbReference type="Proteomes" id="UP000271098"/>
    </source>
</evidence>